<evidence type="ECO:0000256" key="4">
    <source>
        <dbReference type="SAM" id="MobiDB-lite"/>
    </source>
</evidence>
<sequence length="41" mass="4816">MTKGTILKRKRKSGFRSRMKTKSGQNIIKSRRNKQKKQLAP</sequence>
<geneLocation type="plastid" evidence="5"/>
<evidence type="ECO:0000256" key="2">
    <source>
        <dbReference type="ARBA" id="ARBA00022980"/>
    </source>
</evidence>
<dbReference type="AlphaFoldDB" id="A0A4D6WQT3"/>
<proteinExistence type="inferred from homology"/>
<feature type="compositionally biased region" description="Basic residues" evidence="4">
    <location>
        <begin position="1"/>
        <end position="21"/>
    </location>
</feature>
<dbReference type="GO" id="GO:0003735">
    <property type="term" value="F:structural constituent of ribosome"/>
    <property type="evidence" value="ECO:0007669"/>
    <property type="project" value="InterPro"/>
</dbReference>
<organism evidence="5">
    <name type="scientific">Crouania attenuata</name>
    <dbReference type="NCBI Taxonomy" id="42002"/>
    <lineage>
        <taxon>Eukaryota</taxon>
        <taxon>Rhodophyta</taxon>
        <taxon>Florideophyceae</taxon>
        <taxon>Rhodymeniophycidae</taxon>
        <taxon>Ceramiales</taxon>
        <taxon>Callithamniaceae</taxon>
        <taxon>Crouania</taxon>
    </lineage>
</organism>
<reference evidence="5" key="1">
    <citation type="journal article" date="2019" name="Mol. Phylogenet. Evol.">
        <title>Morphological evolution and classification of the red algal order Ceramiales inferred using plastid phylogenomics.</title>
        <authorList>
            <person name="Diaz-Tapia P."/>
            <person name="Pasella M.M."/>
            <person name="Verbruggen H."/>
            <person name="Maggs C.A."/>
        </authorList>
    </citation>
    <scope>NUCLEOTIDE SEQUENCE</scope>
    <source>
        <strain evidence="5">PD2952</strain>
    </source>
</reference>
<reference evidence="5" key="2">
    <citation type="submission" date="2019-04" db="EMBL/GenBank/DDBJ databases">
        <authorList>
            <person name="Pasella M."/>
        </authorList>
    </citation>
    <scope>NUCLEOTIDE SEQUENCE</scope>
    <source>
        <strain evidence="5">PD2952</strain>
    </source>
</reference>
<feature type="region of interest" description="Disordered" evidence="4">
    <location>
        <begin position="1"/>
        <end position="41"/>
    </location>
</feature>
<feature type="compositionally biased region" description="Basic residues" evidence="4">
    <location>
        <begin position="29"/>
        <end position="41"/>
    </location>
</feature>
<evidence type="ECO:0000313" key="5">
    <source>
        <dbReference type="EMBL" id="QCI05562.1"/>
    </source>
</evidence>
<gene>
    <name evidence="5" type="primary">rpl34</name>
</gene>
<dbReference type="NCBIfam" id="TIGR01030">
    <property type="entry name" value="rpmH_bact"/>
    <property type="match status" value="1"/>
</dbReference>
<comment type="similarity">
    <text evidence="1">Belongs to the bacterial ribosomal protein bL34 family.</text>
</comment>
<dbReference type="Pfam" id="PF00468">
    <property type="entry name" value="Ribosomal_L34"/>
    <property type="match status" value="1"/>
</dbReference>
<dbReference type="GO" id="GO:1990904">
    <property type="term" value="C:ribonucleoprotein complex"/>
    <property type="evidence" value="ECO:0007669"/>
    <property type="project" value="UniProtKB-KW"/>
</dbReference>
<name>A0A4D6WQT3_9FLOR</name>
<keyword evidence="2 5" id="KW-0689">Ribosomal protein</keyword>
<dbReference type="InterPro" id="IPR000271">
    <property type="entry name" value="Ribosomal_bL34"/>
</dbReference>
<evidence type="ECO:0000256" key="1">
    <source>
        <dbReference type="ARBA" id="ARBA00010111"/>
    </source>
</evidence>
<dbReference type="Gene3D" id="1.10.287.3980">
    <property type="match status" value="1"/>
</dbReference>
<protein>
    <submittedName>
        <fullName evidence="5">Ribosomal protein L34</fullName>
    </submittedName>
</protein>
<dbReference type="GO" id="GO:0005840">
    <property type="term" value="C:ribosome"/>
    <property type="evidence" value="ECO:0007669"/>
    <property type="project" value="UniProtKB-KW"/>
</dbReference>
<dbReference type="GO" id="GO:0006412">
    <property type="term" value="P:translation"/>
    <property type="evidence" value="ECO:0007669"/>
    <property type="project" value="InterPro"/>
</dbReference>
<keyword evidence="3" id="KW-0687">Ribonucleoprotein</keyword>
<keyword evidence="5" id="KW-0934">Plastid</keyword>
<dbReference type="EMBL" id="MK814632">
    <property type="protein sequence ID" value="QCI05562.1"/>
    <property type="molecule type" value="Genomic_DNA"/>
</dbReference>
<accession>A0A4D6WQT3</accession>
<evidence type="ECO:0000256" key="3">
    <source>
        <dbReference type="ARBA" id="ARBA00023274"/>
    </source>
</evidence>